<organism evidence="2 3">
    <name type="scientific">Saccharomonospora piscinae</name>
    <dbReference type="NCBI Taxonomy" id="687388"/>
    <lineage>
        <taxon>Bacteria</taxon>
        <taxon>Bacillati</taxon>
        <taxon>Actinomycetota</taxon>
        <taxon>Actinomycetes</taxon>
        <taxon>Pseudonocardiales</taxon>
        <taxon>Pseudonocardiaceae</taxon>
        <taxon>Saccharomonospora</taxon>
    </lineage>
</organism>
<comment type="caution">
    <text evidence="2">The sequence shown here is derived from an EMBL/GenBank/DDBJ whole genome shotgun (WGS) entry which is preliminary data.</text>
</comment>
<sequence length="232" mass="23816">MLSGLHPAAPPLSAVRRLTAALLLVGAVAHLGFLAQLVVDTALSPWHTLPSQLAAVGQPSGVVFRVADGIAGGAFVLASPPLLRLAPVHWLGRLTVGLVFAFGVILLLRAAVPTECVPAPPGLCGEPTGLSRTVGLSVGLQYLVGPAVVTAWWHSRWRIAAGSVLLVQFTALTVVASAGMTDGQFLGLAVRVQAVGASVLFVLGAAYVLTMGAVRPPARQRPPRERSASCPG</sequence>
<keyword evidence="3" id="KW-1185">Reference proteome</keyword>
<dbReference type="Proteomes" id="UP000192591">
    <property type="component" value="Unassembled WGS sequence"/>
</dbReference>
<name>A0A1V8ZZW2_SACPI</name>
<accession>A0A1V8ZZW2</accession>
<feature type="transmembrane region" description="Helical" evidence="1">
    <location>
        <begin position="192"/>
        <end position="214"/>
    </location>
</feature>
<feature type="transmembrane region" description="Helical" evidence="1">
    <location>
        <begin position="132"/>
        <end position="153"/>
    </location>
</feature>
<protein>
    <recommendedName>
        <fullName evidence="4">DUF998 domain-containing protein</fullName>
    </recommendedName>
</protein>
<proteinExistence type="predicted"/>
<keyword evidence="1" id="KW-0812">Transmembrane</keyword>
<feature type="transmembrane region" description="Helical" evidence="1">
    <location>
        <begin position="59"/>
        <end position="78"/>
    </location>
</feature>
<gene>
    <name evidence="2" type="ORF">B1813_18070</name>
</gene>
<feature type="transmembrane region" description="Helical" evidence="1">
    <location>
        <begin position="160"/>
        <end position="180"/>
    </location>
</feature>
<dbReference type="Pfam" id="PF06197">
    <property type="entry name" value="DUF998"/>
    <property type="match status" value="1"/>
</dbReference>
<evidence type="ECO:0008006" key="4">
    <source>
        <dbReference type="Google" id="ProtNLM"/>
    </source>
</evidence>
<dbReference type="RefSeq" id="WP_081193840.1">
    <property type="nucleotide sequence ID" value="NZ_MWIH01000007.1"/>
</dbReference>
<dbReference type="STRING" id="1962155.B1813_18070"/>
<evidence type="ECO:0000313" key="2">
    <source>
        <dbReference type="EMBL" id="OQO90326.1"/>
    </source>
</evidence>
<keyword evidence="1" id="KW-0472">Membrane</keyword>
<reference evidence="2 3" key="1">
    <citation type="submission" date="2017-02" db="EMBL/GenBank/DDBJ databases">
        <title>Draft genome of Saccharomonospora sp. 154.</title>
        <authorList>
            <person name="Alonso-Carmona G.S."/>
            <person name="De La Haba R."/>
            <person name="Vera-Gargallo B."/>
            <person name="Sandoval-Trujillo A.H."/>
            <person name="Ramirez-Duran N."/>
            <person name="Ventosa A."/>
        </authorList>
    </citation>
    <scope>NUCLEOTIDE SEQUENCE [LARGE SCALE GENOMIC DNA]</scope>
    <source>
        <strain evidence="2 3">LRS4.154</strain>
    </source>
</reference>
<feature type="transmembrane region" description="Helical" evidence="1">
    <location>
        <begin position="20"/>
        <end position="39"/>
    </location>
</feature>
<evidence type="ECO:0000256" key="1">
    <source>
        <dbReference type="SAM" id="Phobius"/>
    </source>
</evidence>
<dbReference type="EMBL" id="MWIH01000007">
    <property type="protein sequence ID" value="OQO90326.1"/>
    <property type="molecule type" value="Genomic_DNA"/>
</dbReference>
<keyword evidence="1" id="KW-1133">Transmembrane helix</keyword>
<dbReference type="AlphaFoldDB" id="A0A1V8ZZW2"/>
<evidence type="ECO:0000313" key="3">
    <source>
        <dbReference type="Proteomes" id="UP000192591"/>
    </source>
</evidence>
<feature type="transmembrane region" description="Helical" evidence="1">
    <location>
        <begin position="90"/>
        <end position="112"/>
    </location>
</feature>
<dbReference type="InterPro" id="IPR009339">
    <property type="entry name" value="DUF998"/>
</dbReference>